<evidence type="ECO:0000256" key="2">
    <source>
        <dbReference type="ARBA" id="ARBA00004613"/>
    </source>
</evidence>
<feature type="signal peptide" evidence="8">
    <location>
        <begin position="1"/>
        <end position="19"/>
    </location>
</feature>
<keyword evidence="12" id="KW-1185">Reference proteome</keyword>
<dbReference type="InterPro" id="IPR040786">
    <property type="entry name" value="RXLR_WY"/>
</dbReference>
<dbReference type="Proteomes" id="UP000006643">
    <property type="component" value="Unassembled WGS sequence"/>
</dbReference>
<protein>
    <submittedName>
        <fullName evidence="11">Secreted RxLR effector peptide protein, putative</fullName>
    </submittedName>
</protein>
<feature type="region of interest" description="Disordered" evidence="7">
    <location>
        <begin position="51"/>
        <end position="71"/>
    </location>
</feature>
<feature type="domain" description="RXLR phytopathogen effector protein WY-domain" evidence="9">
    <location>
        <begin position="129"/>
        <end position="179"/>
    </location>
</feature>
<dbReference type="EMBL" id="DS028157">
    <property type="protein sequence ID" value="EEY64523.1"/>
    <property type="molecule type" value="Genomic_DNA"/>
</dbReference>
<dbReference type="InParanoid" id="D0NSH8"/>
<dbReference type="RefSeq" id="XP_002898026.1">
    <property type="nucleotide sequence ID" value="XM_002897980.2"/>
</dbReference>
<evidence type="ECO:0000313" key="12">
    <source>
        <dbReference type="Proteomes" id="UP000006643"/>
    </source>
</evidence>
<dbReference type="GO" id="GO:0043657">
    <property type="term" value="C:host cell"/>
    <property type="evidence" value="ECO:0007669"/>
    <property type="project" value="UniProtKB-SubCell"/>
</dbReference>
<dbReference type="KEGG" id="pif:PITG_23061"/>
<evidence type="ECO:0000259" key="10">
    <source>
        <dbReference type="Pfam" id="PF22748"/>
    </source>
</evidence>
<evidence type="ECO:0000256" key="7">
    <source>
        <dbReference type="SAM" id="MobiDB-lite"/>
    </source>
</evidence>
<reference evidence="12" key="1">
    <citation type="journal article" date="2009" name="Nature">
        <title>Genome sequence and analysis of the Irish potato famine pathogen Phytophthora infestans.</title>
        <authorList>
            <consortium name="The Broad Institute Genome Sequencing Platform"/>
            <person name="Haas B.J."/>
            <person name="Kamoun S."/>
            <person name="Zody M.C."/>
            <person name="Jiang R.H."/>
            <person name="Handsaker R.E."/>
            <person name="Cano L.M."/>
            <person name="Grabherr M."/>
            <person name="Kodira C.D."/>
            <person name="Raffaele S."/>
            <person name="Torto-Alalibo T."/>
            <person name="Bozkurt T.O."/>
            <person name="Ah-Fong A.M."/>
            <person name="Alvarado L."/>
            <person name="Anderson V.L."/>
            <person name="Armstrong M.R."/>
            <person name="Avrova A."/>
            <person name="Baxter L."/>
            <person name="Beynon J."/>
            <person name="Boevink P.C."/>
            <person name="Bollmann S.R."/>
            <person name="Bos J.I."/>
            <person name="Bulone V."/>
            <person name="Cai G."/>
            <person name="Cakir C."/>
            <person name="Carrington J.C."/>
            <person name="Chawner M."/>
            <person name="Conti L."/>
            <person name="Costanzo S."/>
            <person name="Ewan R."/>
            <person name="Fahlgren N."/>
            <person name="Fischbach M.A."/>
            <person name="Fugelstad J."/>
            <person name="Gilroy E.M."/>
            <person name="Gnerre S."/>
            <person name="Green P.J."/>
            <person name="Grenville-Briggs L.J."/>
            <person name="Griffith J."/>
            <person name="Grunwald N.J."/>
            <person name="Horn K."/>
            <person name="Horner N.R."/>
            <person name="Hu C.H."/>
            <person name="Huitema E."/>
            <person name="Jeong D.H."/>
            <person name="Jones A.M."/>
            <person name="Jones J.D."/>
            <person name="Jones R.W."/>
            <person name="Karlsson E.K."/>
            <person name="Kunjeti S.G."/>
            <person name="Lamour K."/>
            <person name="Liu Z."/>
            <person name="Ma L."/>
            <person name="Maclean D."/>
            <person name="Chibucos M.C."/>
            <person name="McDonald H."/>
            <person name="McWalters J."/>
            <person name="Meijer H.J."/>
            <person name="Morgan W."/>
            <person name="Morris P.F."/>
            <person name="Munro C.A."/>
            <person name="O'Neill K."/>
            <person name="Ospina-Giraldo M."/>
            <person name="Pinzon A."/>
            <person name="Pritchard L."/>
            <person name="Ramsahoye B."/>
            <person name="Ren Q."/>
            <person name="Restrepo S."/>
            <person name="Roy S."/>
            <person name="Sadanandom A."/>
            <person name="Savidor A."/>
            <person name="Schornack S."/>
            <person name="Schwartz D.C."/>
            <person name="Schumann U.D."/>
            <person name="Schwessinger B."/>
            <person name="Seyer L."/>
            <person name="Sharpe T."/>
            <person name="Silvar C."/>
            <person name="Song J."/>
            <person name="Studholme D.J."/>
            <person name="Sykes S."/>
            <person name="Thines M."/>
            <person name="van de Vondervoort P.J."/>
            <person name="Phuntumart V."/>
            <person name="Wawra S."/>
            <person name="Weide R."/>
            <person name="Win J."/>
            <person name="Young C."/>
            <person name="Zhou S."/>
            <person name="Fry W."/>
            <person name="Meyers B.C."/>
            <person name="van West P."/>
            <person name="Ristaino J."/>
            <person name="Govers F."/>
            <person name="Birch P.R."/>
            <person name="Whisson S.C."/>
            <person name="Judelson H.S."/>
            <person name="Nusbaum C."/>
        </authorList>
    </citation>
    <scope>NUCLEOTIDE SEQUENCE [LARGE SCALE GENOMIC DNA]</scope>
    <source>
        <strain evidence="12">T30-4</strain>
    </source>
</reference>
<dbReference type="OrthoDB" id="116396at2759"/>
<comment type="similarity">
    <text evidence="3">Belongs to the RxLR effector family.</text>
</comment>
<dbReference type="AlphaFoldDB" id="D0NSH8"/>
<evidence type="ECO:0000256" key="4">
    <source>
        <dbReference type="ARBA" id="ARBA00022525"/>
    </source>
</evidence>
<dbReference type="Pfam" id="PF22748">
    <property type="entry name" value="PexRD54_WY"/>
    <property type="match status" value="1"/>
</dbReference>
<evidence type="ECO:0000259" key="9">
    <source>
        <dbReference type="Pfam" id="PF18634"/>
    </source>
</evidence>
<feature type="domain" description="RxLR effector PexRD54 WY" evidence="10">
    <location>
        <begin position="193"/>
        <end position="214"/>
    </location>
</feature>
<dbReference type="GO" id="GO:0005576">
    <property type="term" value="C:extracellular region"/>
    <property type="evidence" value="ECO:0007669"/>
    <property type="project" value="UniProtKB-SubCell"/>
</dbReference>
<evidence type="ECO:0000256" key="6">
    <source>
        <dbReference type="ARBA" id="ARBA00023026"/>
    </source>
</evidence>
<dbReference type="Pfam" id="PF18634">
    <property type="entry name" value="RXLR_WY"/>
    <property type="match status" value="1"/>
</dbReference>
<evidence type="ECO:0000256" key="3">
    <source>
        <dbReference type="ARBA" id="ARBA00010400"/>
    </source>
</evidence>
<dbReference type="VEuPathDB" id="FungiDB:PITG_23061"/>
<name>D0NSH8_PHYIT</name>
<evidence type="ECO:0000313" key="11">
    <source>
        <dbReference type="EMBL" id="EEY64523.1"/>
    </source>
</evidence>
<proteinExistence type="inferred from homology"/>
<dbReference type="HOGENOM" id="CLU_1279864_0_0_1"/>
<dbReference type="InterPro" id="IPR054463">
    <property type="entry name" value="PexRD54_WY"/>
</dbReference>
<keyword evidence="4" id="KW-0964">Secreted</keyword>
<sequence>MSSCFVLTIFFFGIGLCFASQLTDPGHTSFGALIETRLLIGTKSSIKSRRFLRPHDTPKQKNNIGSDNKIEGERAGVPGMTKIEELVPKLALKLEIDPTKVFKNVHVVKSGAKLDGNRSFLVWFLYVKQYRIKRGGDFFYGDDVLLDLLRKTKSEEELVRLFQSLRQNPAFKDIAEKMKIDMVLSSASSHRLVNAAWLNSRETPEEVFKILRLKNG</sequence>
<evidence type="ECO:0000256" key="8">
    <source>
        <dbReference type="SAM" id="SignalP"/>
    </source>
</evidence>
<dbReference type="GeneID" id="9475577"/>
<accession>D0NSH8</accession>
<feature type="chain" id="PRO_5003013700" evidence="8">
    <location>
        <begin position="20"/>
        <end position="216"/>
    </location>
</feature>
<gene>
    <name evidence="11" type="ORF">PITG_23061</name>
</gene>
<organism evidence="11 12">
    <name type="scientific">Phytophthora infestans (strain T30-4)</name>
    <name type="common">Potato late blight agent</name>
    <dbReference type="NCBI Taxonomy" id="403677"/>
    <lineage>
        <taxon>Eukaryota</taxon>
        <taxon>Sar</taxon>
        <taxon>Stramenopiles</taxon>
        <taxon>Oomycota</taxon>
        <taxon>Peronosporomycetes</taxon>
        <taxon>Peronosporales</taxon>
        <taxon>Peronosporaceae</taxon>
        <taxon>Phytophthora</taxon>
    </lineage>
</organism>
<feature type="non-terminal residue" evidence="11">
    <location>
        <position position="216"/>
    </location>
</feature>
<keyword evidence="5 8" id="KW-0732">Signal</keyword>
<evidence type="ECO:0000256" key="1">
    <source>
        <dbReference type="ARBA" id="ARBA00004340"/>
    </source>
</evidence>
<evidence type="ECO:0000256" key="5">
    <source>
        <dbReference type="ARBA" id="ARBA00022729"/>
    </source>
</evidence>
<keyword evidence="6" id="KW-0843">Virulence</keyword>
<comment type="subcellular location">
    <subcellularLocation>
        <location evidence="1">Host cell</location>
    </subcellularLocation>
    <subcellularLocation>
        <location evidence="2">Secreted</location>
    </subcellularLocation>
</comment>